<keyword evidence="2 8" id="KW-0808">Transferase</keyword>
<dbReference type="InterPro" id="IPR003846">
    <property type="entry name" value="SelO"/>
</dbReference>
<evidence type="ECO:0000256" key="6">
    <source>
        <dbReference type="ARBA" id="ARBA00022840"/>
    </source>
</evidence>
<feature type="binding site" evidence="8">
    <location>
        <position position="121"/>
    </location>
    <ligand>
        <name>ATP</name>
        <dbReference type="ChEBI" id="CHEBI:30616"/>
    </ligand>
</feature>
<comment type="cofactor">
    <cofactor evidence="8">
        <name>Mg(2+)</name>
        <dbReference type="ChEBI" id="CHEBI:18420"/>
    </cofactor>
    <cofactor evidence="8">
        <name>Mn(2+)</name>
        <dbReference type="ChEBI" id="CHEBI:29035"/>
    </cofactor>
</comment>
<dbReference type="STRING" id="1592317.DPF_2205"/>
<dbReference type="EC" id="2.7.7.-" evidence="8"/>
<comment type="caution">
    <text evidence="10">The sequence shown here is derived from an EMBL/GenBank/DDBJ whole genome shotgun (WGS) entry which is preliminary data.</text>
</comment>
<evidence type="ECO:0000256" key="1">
    <source>
        <dbReference type="ARBA" id="ARBA00009747"/>
    </source>
</evidence>
<evidence type="ECO:0000313" key="11">
    <source>
        <dbReference type="Proteomes" id="UP000095200"/>
    </source>
</evidence>
<feature type="binding site" evidence="8">
    <location>
        <position position="85"/>
    </location>
    <ligand>
        <name>ATP</name>
        <dbReference type="ChEBI" id="CHEBI:30616"/>
    </ligand>
</feature>
<dbReference type="EMBL" id="BDFE01000017">
    <property type="protein sequence ID" value="GAU09479.1"/>
    <property type="molecule type" value="Genomic_DNA"/>
</dbReference>
<feature type="binding site" evidence="8">
    <location>
        <position position="88"/>
    </location>
    <ligand>
        <name>ATP</name>
        <dbReference type="ChEBI" id="CHEBI:30616"/>
    </ligand>
</feature>
<dbReference type="Pfam" id="PF02696">
    <property type="entry name" value="SelO"/>
    <property type="match status" value="1"/>
</dbReference>
<feature type="binding site" evidence="8">
    <location>
        <position position="120"/>
    </location>
    <ligand>
        <name>ATP</name>
        <dbReference type="ChEBI" id="CHEBI:30616"/>
    </ligand>
</feature>
<feature type="binding site" evidence="8">
    <location>
        <position position="178"/>
    </location>
    <ligand>
        <name>ATP</name>
        <dbReference type="ChEBI" id="CHEBI:30616"/>
    </ligand>
</feature>
<keyword evidence="6 8" id="KW-0067">ATP-binding</keyword>
<feature type="active site" description="Proton acceptor" evidence="8">
    <location>
        <position position="247"/>
    </location>
</feature>
<dbReference type="PANTHER" id="PTHR32057">
    <property type="entry name" value="PROTEIN ADENYLYLTRANSFERASE SELO, MITOCHONDRIAL"/>
    <property type="match status" value="1"/>
</dbReference>
<keyword evidence="7 8" id="KW-0460">Magnesium</keyword>
<sequence>MHLSNSYASLGEQFYETIKPTPVRDPRLFLWNSSLADQLVIPKDLQNDPAALARIFSGNRLLPGSQPIATAYAGHQFGNFVPQLGDGRAHLLGDVADRNGKPWDIQLKGSGPTSFSRGGDGRCALGPALREYIMSEAMHYLGVPTTRALCVVTTGETVFREQPLPGAVITRVASGHVRIGTFQYFAARGNKKALEALFDYTLKRHYPSLSTADNPYTALLQQCMDMQIRLIVHWMRVGFIHGVMNTDNTSLAGETIDYGPCAMLGIYDPATVYSSIDVAGRYAFGNQPAMAQWNLTRFAQCLLPLVHDDPKRAADQIRPVLATFAQRFEQAYMAMIGHKLGLHLVRPEDQDLITSLLHLLEDKRLDYTITFQLLTRAVTDRTAAADLEKDLGPWMARWKKRLARESPAPEKIQALMQRNNPVVIPRNHHVEKVIKECTQLGRADPAQSFLQVLASPYREQQGTSRYQDPPADNDRNYHTFCGT</sequence>
<keyword evidence="4 8" id="KW-0479">Metal-binding</keyword>
<comment type="catalytic activity">
    <reaction evidence="8">
        <text>L-threonyl-[protein] + ATP = 3-O-(5'-adenylyl)-L-threonyl-[protein] + diphosphate</text>
        <dbReference type="Rhea" id="RHEA:54292"/>
        <dbReference type="Rhea" id="RHEA-COMP:11060"/>
        <dbReference type="Rhea" id="RHEA-COMP:13847"/>
        <dbReference type="ChEBI" id="CHEBI:30013"/>
        <dbReference type="ChEBI" id="CHEBI:30616"/>
        <dbReference type="ChEBI" id="CHEBI:33019"/>
        <dbReference type="ChEBI" id="CHEBI:138113"/>
        <dbReference type="EC" id="2.7.7.108"/>
    </reaction>
</comment>
<name>A0A194ALD0_9BACT</name>
<feature type="binding site" evidence="8">
    <location>
        <position position="171"/>
    </location>
    <ligand>
        <name>ATP</name>
        <dbReference type="ChEBI" id="CHEBI:30616"/>
    </ligand>
</feature>
<feature type="region of interest" description="Disordered" evidence="9">
    <location>
        <begin position="459"/>
        <end position="483"/>
    </location>
</feature>
<dbReference type="GO" id="GO:0000287">
    <property type="term" value="F:magnesium ion binding"/>
    <property type="evidence" value="ECO:0007669"/>
    <property type="project" value="UniProtKB-UniRule"/>
</dbReference>
<feature type="binding site" evidence="8">
    <location>
        <position position="248"/>
    </location>
    <ligand>
        <name>Mg(2+)</name>
        <dbReference type="ChEBI" id="CHEBI:18420"/>
    </ligand>
</feature>
<comment type="catalytic activity">
    <reaction evidence="8">
        <text>L-tyrosyl-[protein] + UTP = O-(5'-uridylyl)-L-tyrosyl-[protein] + diphosphate</text>
        <dbReference type="Rhea" id="RHEA:83887"/>
        <dbReference type="Rhea" id="RHEA-COMP:10136"/>
        <dbReference type="Rhea" id="RHEA-COMP:20238"/>
        <dbReference type="ChEBI" id="CHEBI:33019"/>
        <dbReference type="ChEBI" id="CHEBI:46398"/>
        <dbReference type="ChEBI" id="CHEBI:46858"/>
        <dbReference type="ChEBI" id="CHEBI:90602"/>
    </reaction>
</comment>
<evidence type="ECO:0000256" key="5">
    <source>
        <dbReference type="ARBA" id="ARBA00022741"/>
    </source>
</evidence>
<organism evidence="10 11">
    <name type="scientific">Desulfoplanes formicivorans</name>
    <dbReference type="NCBI Taxonomy" id="1592317"/>
    <lineage>
        <taxon>Bacteria</taxon>
        <taxon>Pseudomonadati</taxon>
        <taxon>Thermodesulfobacteriota</taxon>
        <taxon>Desulfovibrionia</taxon>
        <taxon>Desulfovibrionales</taxon>
        <taxon>Desulfoplanaceae</taxon>
        <taxon>Desulfoplanes</taxon>
    </lineage>
</organism>
<comment type="catalytic activity">
    <reaction evidence="8">
        <text>L-seryl-[protein] + ATP = 3-O-(5'-adenylyl)-L-seryl-[protein] + diphosphate</text>
        <dbReference type="Rhea" id="RHEA:58120"/>
        <dbReference type="Rhea" id="RHEA-COMP:9863"/>
        <dbReference type="Rhea" id="RHEA-COMP:15073"/>
        <dbReference type="ChEBI" id="CHEBI:29999"/>
        <dbReference type="ChEBI" id="CHEBI:30616"/>
        <dbReference type="ChEBI" id="CHEBI:33019"/>
        <dbReference type="ChEBI" id="CHEBI:142516"/>
        <dbReference type="EC" id="2.7.7.108"/>
    </reaction>
</comment>
<gene>
    <name evidence="8" type="primary">ydiU</name>
    <name evidence="8" type="synonym">selO</name>
    <name evidence="10" type="ORF">DPF_2205</name>
</gene>
<dbReference type="NCBIfam" id="NF000658">
    <property type="entry name" value="PRK00029.1"/>
    <property type="match status" value="1"/>
</dbReference>
<dbReference type="HAMAP" id="MF_00692">
    <property type="entry name" value="SelO"/>
    <property type="match status" value="1"/>
</dbReference>
<keyword evidence="8" id="KW-0464">Manganese</keyword>
<accession>A0A194ALD0</accession>
<comment type="catalytic activity">
    <reaction evidence="8">
        <text>L-histidyl-[protein] + UTP = N(tele)-(5'-uridylyl)-L-histidyl-[protein] + diphosphate</text>
        <dbReference type="Rhea" id="RHEA:83891"/>
        <dbReference type="Rhea" id="RHEA-COMP:9745"/>
        <dbReference type="Rhea" id="RHEA-COMP:20239"/>
        <dbReference type="ChEBI" id="CHEBI:29979"/>
        <dbReference type="ChEBI" id="CHEBI:33019"/>
        <dbReference type="ChEBI" id="CHEBI:46398"/>
        <dbReference type="ChEBI" id="CHEBI:233474"/>
    </reaction>
</comment>
<dbReference type="EC" id="2.7.7.108" evidence="8"/>
<keyword evidence="11" id="KW-1185">Reference proteome</keyword>
<comment type="catalytic activity">
    <reaction evidence="8">
        <text>L-tyrosyl-[protein] + ATP = O-(5'-adenylyl)-L-tyrosyl-[protein] + diphosphate</text>
        <dbReference type="Rhea" id="RHEA:54288"/>
        <dbReference type="Rhea" id="RHEA-COMP:10136"/>
        <dbReference type="Rhea" id="RHEA-COMP:13846"/>
        <dbReference type="ChEBI" id="CHEBI:30616"/>
        <dbReference type="ChEBI" id="CHEBI:33019"/>
        <dbReference type="ChEBI" id="CHEBI:46858"/>
        <dbReference type="ChEBI" id="CHEBI:83624"/>
        <dbReference type="EC" id="2.7.7.108"/>
    </reaction>
</comment>
<keyword evidence="3 8" id="KW-0548">Nucleotidyltransferase</keyword>
<dbReference type="Proteomes" id="UP000095200">
    <property type="component" value="Unassembled WGS sequence"/>
</dbReference>
<dbReference type="GO" id="GO:0030145">
    <property type="term" value="F:manganese ion binding"/>
    <property type="evidence" value="ECO:0007669"/>
    <property type="project" value="UniProtKB-UniRule"/>
</dbReference>
<dbReference type="AlphaFoldDB" id="A0A194ALD0"/>
<evidence type="ECO:0000256" key="3">
    <source>
        <dbReference type="ARBA" id="ARBA00022695"/>
    </source>
</evidence>
<evidence type="ECO:0000313" key="10">
    <source>
        <dbReference type="EMBL" id="GAU09479.1"/>
    </source>
</evidence>
<dbReference type="OrthoDB" id="9776281at2"/>
<dbReference type="PANTHER" id="PTHR32057:SF14">
    <property type="entry name" value="PROTEIN ADENYLYLTRANSFERASE SELO, MITOCHONDRIAL"/>
    <property type="match status" value="1"/>
</dbReference>
<proteinExistence type="inferred from homology"/>
<evidence type="ECO:0000256" key="4">
    <source>
        <dbReference type="ARBA" id="ARBA00022723"/>
    </source>
</evidence>
<evidence type="ECO:0000256" key="8">
    <source>
        <dbReference type="HAMAP-Rule" id="MF_00692"/>
    </source>
</evidence>
<feature type="binding site" evidence="8">
    <location>
        <position position="108"/>
    </location>
    <ligand>
        <name>ATP</name>
        <dbReference type="ChEBI" id="CHEBI:30616"/>
    </ligand>
</feature>
<keyword evidence="5 8" id="KW-0547">Nucleotide-binding</keyword>
<comment type="similarity">
    <text evidence="1 8">Belongs to the SELO family.</text>
</comment>
<dbReference type="RefSeq" id="WP_069859699.1">
    <property type="nucleotide sequence ID" value="NZ_BDFE01000017.1"/>
</dbReference>
<comment type="catalytic activity">
    <reaction evidence="8">
        <text>L-seryl-[protein] + UTP = O-(5'-uridylyl)-L-seryl-[protein] + diphosphate</text>
        <dbReference type="Rhea" id="RHEA:64604"/>
        <dbReference type="Rhea" id="RHEA-COMP:9863"/>
        <dbReference type="Rhea" id="RHEA-COMP:16635"/>
        <dbReference type="ChEBI" id="CHEBI:29999"/>
        <dbReference type="ChEBI" id="CHEBI:33019"/>
        <dbReference type="ChEBI" id="CHEBI:46398"/>
        <dbReference type="ChEBI" id="CHEBI:156051"/>
    </reaction>
</comment>
<dbReference type="GO" id="GO:0070733">
    <property type="term" value="F:AMPylase activity"/>
    <property type="evidence" value="ECO:0007669"/>
    <property type="project" value="UniProtKB-EC"/>
</dbReference>
<evidence type="ECO:0000256" key="9">
    <source>
        <dbReference type="SAM" id="MobiDB-lite"/>
    </source>
</evidence>
<evidence type="ECO:0000256" key="7">
    <source>
        <dbReference type="ARBA" id="ARBA00022842"/>
    </source>
</evidence>
<feature type="binding site" evidence="8">
    <location>
        <position position="257"/>
    </location>
    <ligand>
        <name>Mg(2+)</name>
        <dbReference type="ChEBI" id="CHEBI:18420"/>
    </ligand>
</feature>
<dbReference type="GO" id="GO:0005524">
    <property type="term" value="F:ATP binding"/>
    <property type="evidence" value="ECO:0007669"/>
    <property type="project" value="UniProtKB-UniRule"/>
</dbReference>
<protein>
    <recommendedName>
        <fullName evidence="8">Protein nucleotidyltransferase YdiU</fullName>
        <ecNumber evidence="8">2.7.7.-</ecNumber>
    </recommendedName>
    <alternativeName>
        <fullName evidence="8">Protein adenylyltransferase YdiU</fullName>
        <ecNumber evidence="8">2.7.7.108</ecNumber>
    </alternativeName>
    <alternativeName>
        <fullName evidence="8">Protein uridylyltransferase YdiU</fullName>
        <ecNumber evidence="8">2.7.7.-</ecNumber>
    </alternativeName>
</protein>
<feature type="binding site" evidence="8">
    <location>
        <position position="87"/>
    </location>
    <ligand>
        <name>ATP</name>
        <dbReference type="ChEBI" id="CHEBI:30616"/>
    </ligand>
</feature>
<comment type="function">
    <text evidence="8">Nucleotidyltransferase involved in the post-translational modification of proteins. It can catalyze the addition of adenosine monophosphate (AMP) or uridine monophosphate (UMP) to a protein, resulting in modifications known as AMPylation and UMPylation.</text>
</comment>
<feature type="binding site" evidence="8">
    <location>
        <position position="257"/>
    </location>
    <ligand>
        <name>ATP</name>
        <dbReference type="ChEBI" id="CHEBI:30616"/>
    </ligand>
</feature>
<reference evidence="11" key="1">
    <citation type="submission" date="2016-06" db="EMBL/GenBank/DDBJ databases">
        <title>Draft genome sequence of Desulfoplanes formicivorans strain Pf12B.</title>
        <authorList>
            <person name="Watanabe M."/>
            <person name="Kojima H."/>
            <person name="Fukui M."/>
        </authorList>
    </citation>
    <scope>NUCLEOTIDE SEQUENCE [LARGE SCALE GENOMIC DNA]</scope>
    <source>
        <strain evidence="11">Pf12B</strain>
    </source>
</reference>
<evidence type="ECO:0000256" key="2">
    <source>
        <dbReference type="ARBA" id="ARBA00022679"/>
    </source>
</evidence>